<dbReference type="CDD" id="cd23110">
    <property type="entry name" value="GRP"/>
    <property type="match status" value="1"/>
</dbReference>
<name>G9ZR62_9LACO</name>
<protein>
    <submittedName>
        <fullName evidence="9">Putative glucose uptake protein GlcU</fullName>
    </submittedName>
</protein>
<proteinExistence type="inferred from homology"/>
<dbReference type="AlphaFoldDB" id="G9ZR62"/>
<gene>
    <name evidence="9" type="ORF">HMPREF9103_02223</name>
</gene>
<feature type="transmembrane region" description="Helical" evidence="8">
    <location>
        <begin position="27"/>
        <end position="45"/>
    </location>
</feature>
<comment type="caution">
    <text evidence="9">The sequence shown here is derived from an EMBL/GenBank/DDBJ whole genome shotgun (WGS) entry which is preliminary data.</text>
</comment>
<dbReference type="Pfam" id="PF06800">
    <property type="entry name" value="Sugar_transport"/>
    <property type="match status" value="1"/>
</dbReference>
<dbReference type="PANTHER" id="PTHR16119:SF17">
    <property type="entry name" value="TRANSMEMBRANE PROTEIN 144"/>
    <property type="match status" value="1"/>
</dbReference>
<dbReference type="SUPFAM" id="SSF103481">
    <property type="entry name" value="Multidrug resistance efflux transporter EmrE"/>
    <property type="match status" value="2"/>
</dbReference>
<evidence type="ECO:0000313" key="9">
    <source>
        <dbReference type="EMBL" id="EHL96855.1"/>
    </source>
</evidence>
<evidence type="ECO:0000256" key="3">
    <source>
        <dbReference type="ARBA" id="ARBA00022448"/>
    </source>
</evidence>
<comment type="similarity">
    <text evidence="2">Belongs to the GRP transporter (TC 2.A.7.5) family.</text>
</comment>
<keyword evidence="3" id="KW-0813">Transport</keyword>
<evidence type="ECO:0000256" key="7">
    <source>
        <dbReference type="ARBA" id="ARBA00023136"/>
    </source>
</evidence>
<accession>G9ZR62</accession>
<dbReference type="EMBL" id="AGEY01000166">
    <property type="protein sequence ID" value="EHL96855.1"/>
    <property type="molecule type" value="Genomic_DNA"/>
</dbReference>
<feature type="transmembrane region" description="Helical" evidence="8">
    <location>
        <begin position="205"/>
        <end position="224"/>
    </location>
</feature>
<evidence type="ECO:0000256" key="5">
    <source>
        <dbReference type="ARBA" id="ARBA00022692"/>
    </source>
</evidence>
<reference evidence="9 10" key="1">
    <citation type="submission" date="2011-09" db="EMBL/GenBank/DDBJ databases">
        <authorList>
            <person name="Weinstock G."/>
            <person name="Sodergren E."/>
            <person name="Clifton S."/>
            <person name="Fulton L."/>
            <person name="Fulton B."/>
            <person name="Courtney L."/>
            <person name="Fronick C."/>
            <person name="Harrison M."/>
            <person name="Strong C."/>
            <person name="Farmer C."/>
            <person name="Delahaunty K."/>
            <person name="Markovic C."/>
            <person name="Hall O."/>
            <person name="Minx P."/>
            <person name="Tomlinson C."/>
            <person name="Mitreva M."/>
            <person name="Hou S."/>
            <person name="Chen J."/>
            <person name="Wollam A."/>
            <person name="Pepin K.H."/>
            <person name="Johnson M."/>
            <person name="Bhonagiri V."/>
            <person name="Zhang X."/>
            <person name="Suruliraj S."/>
            <person name="Warren W."/>
            <person name="Chinwalla A."/>
            <person name="Mardis E.R."/>
            <person name="Wilson R.K."/>
        </authorList>
    </citation>
    <scope>NUCLEOTIDE SEQUENCE [LARGE SCALE GENOMIC DNA]</scope>
    <source>
        <strain evidence="9 10">F0439</strain>
    </source>
</reference>
<dbReference type="Proteomes" id="UP000004625">
    <property type="component" value="Unassembled WGS sequence"/>
</dbReference>
<evidence type="ECO:0000256" key="2">
    <source>
        <dbReference type="ARBA" id="ARBA00006117"/>
    </source>
</evidence>
<feature type="transmembrane region" description="Helical" evidence="8">
    <location>
        <begin position="113"/>
        <end position="132"/>
    </location>
</feature>
<feature type="transmembrane region" description="Helical" evidence="8">
    <location>
        <begin position="144"/>
        <end position="164"/>
    </location>
</feature>
<sequence>MLLLPALGWGLLPPVVAKIGGRPSNQIFGTTVGLLAASLVVFAIVRPTIDLKSFVFAALAGAFWVVGQVGQYIGYKNIGVSTTMPISTGMQLIGTSLIGVFIFGEWSTGIEKFAGVSGIVLLIVGIYLTSITDKGSKRDNHQALVRNIIMLLFTAIGYCIYNSIPRGLESSGIAIFLPESIGMVLAALIYLAFSGQFDAVKQKVSWMNMIGGLIFSIAAVSYIFSVRDNGVNTAFIVSQVSVVISTLGGMLVMHENKSRREMVFTLTGLVLIIGGAVVTSIF</sequence>
<dbReference type="PATRIC" id="fig|797515.3.peg.2007"/>
<keyword evidence="5 8" id="KW-0812">Transmembrane</keyword>
<feature type="transmembrane region" description="Helical" evidence="8">
    <location>
        <begin position="230"/>
        <end position="251"/>
    </location>
</feature>
<comment type="subcellular location">
    <subcellularLocation>
        <location evidence="1">Cell membrane</location>
        <topology evidence="1">Multi-pass membrane protein</topology>
    </subcellularLocation>
</comment>
<dbReference type="InterPro" id="IPR010651">
    <property type="entry name" value="Sugar_transport"/>
</dbReference>
<evidence type="ECO:0000256" key="4">
    <source>
        <dbReference type="ARBA" id="ARBA00022597"/>
    </source>
</evidence>
<keyword evidence="10" id="KW-1185">Reference proteome</keyword>
<feature type="transmembrane region" description="Helical" evidence="8">
    <location>
        <begin position="170"/>
        <end position="193"/>
    </location>
</feature>
<dbReference type="STRING" id="797515.HMPREF9103_02223"/>
<evidence type="ECO:0000313" key="10">
    <source>
        <dbReference type="Proteomes" id="UP000004625"/>
    </source>
</evidence>
<keyword evidence="6 8" id="KW-1133">Transmembrane helix</keyword>
<feature type="transmembrane region" description="Helical" evidence="8">
    <location>
        <begin position="54"/>
        <end position="75"/>
    </location>
</feature>
<dbReference type="PANTHER" id="PTHR16119">
    <property type="entry name" value="TRANSMEMBRANE PROTEIN 144"/>
    <property type="match status" value="1"/>
</dbReference>
<dbReference type="GO" id="GO:0005886">
    <property type="term" value="C:plasma membrane"/>
    <property type="evidence" value="ECO:0007669"/>
    <property type="project" value="UniProtKB-SubCell"/>
</dbReference>
<dbReference type="InterPro" id="IPR037185">
    <property type="entry name" value="EmrE-like"/>
</dbReference>
<dbReference type="GO" id="GO:0015144">
    <property type="term" value="F:carbohydrate transmembrane transporter activity"/>
    <property type="evidence" value="ECO:0007669"/>
    <property type="project" value="InterPro"/>
</dbReference>
<evidence type="ECO:0000256" key="8">
    <source>
        <dbReference type="SAM" id="Phobius"/>
    </source>
</evidence>
<keyword evidence="4" id="KW-0762">Sugar transport</keyword>
<dbReference type="HOGENOM" id="CLU_076024_0_0_9"/>
<feature type="transmembrane region" description="Helical" evidence="8">
    <location>
        <begin position="263"/>
        <end position="281"/>
    </location>
</feature>
<evidence type="ECO:0000256" key="1">
    <source>
        <dbReference type="ARBA" id="ARBA00004651"/>
    </source>
</evidence>
<organism evidence="9 10">
    <name type="scientific">Lentilactobacillus parafarraginis F0439</name>
    <dbReference type="NCBI Taxonomy" id="797515"/>
    <lineage>
        <taxon>Bacteria</taxon>
        <taxon>Bacillati</taxon>
        <taxon>Bacillota</taxon>
        <taxon>Bacilli</taxon>
        <taxon>Lactobacillales</taxon>
        <taxon>Lactobacillaceae</taxon>
        <taxon>Lentilactobacillus</taxon>
    </lineage>
</organism>
<evidence type="ECO:0000256" key="6">
    <source>
        <dbReference type="ARBA" id="ARBA00022989"/>
    </source>
</evidence>
<dbReference type="eggNOG" id="COG4975">
    <property type="taxonomic scope" value="Bacteria"/>
</dbReference>
<keyword evidence="7 8" id="KW-0472">Membrane</keyword>